<sequence>MATEIGESCFMSCQIVDLFESMNRLYPSLQSIIIGLHL</sequence>
<reference evidence="1" key="2">
    <citation type="journal article" date="2015" name="Fish Shellfish Immunol.">
        <title>Early steps in the European eel (Anguilla anguilla)-Vibrio vulnificus interaction in the gills: Role of the RtxA13 toxin.</title>
        <authorList>
            <person name="Callol A."/>
            <person name="Pajuelo D."/>
            <person name="Ebbesson L."/>
            <person name="Teles M."/>
            <person name="MacKenzie S."/>
            <person name="Amaro C."/>
        </authorList>
    </citation>
    <scope>NUCLEOTIDE SEQUENCE</scope>
</reference>
<dbReference type="AlphaFoldDB" id="A0A0E9T7F5"/>
<name>A0A0E9T7F5_ANGAN</name>
<accession>A0A0E9T7F5</accession>
<reference evidence="1" key="1">
    <citation type="submission" date="2014-11" db="EMBL/GenBank/DDBJ databases">
        <authorList>
            <person name="Amaro Gonzalez C."/>
        </authorList>
    </citation>
    <scope>NUCLEOTIDE SEQUENCE</scope>
</reference>
<evidence type="ECO:0000313" key="1">
    <source>
        <dbReference type="EMBL" id="JAH49332.1"/>
    </source>
</evidence>
<protein>
    <submittedName>
        <fullName evidence="1">Uncharacterized protein</fullName>
    </submittedName>
</protein>
<proteinExistence type="predicted"/>
<dbReference type="EMBL" id="GBXM01059245">
    <property type="protein sequence ID" value="JAH49332.1"/>
    <property type="molecule type" value="Transcribed_RNA"/>
</dbReference>
<organism evidence="1">
    <name type="scientific">Anguilla anguilla</name>
    <name type="common">European freshwater eel</name>
    <name type="synonym">Muraena anguilla</name>
    <dbReference type="NCBI Taxonomy" id="7936"/>
    <lineage>
        <taxon>Eukaryota</taxon>
        <taxon>Metazoa</taxon>
        <taxon>Chordata</taxon>
        <taxon>Craniata</taxon>
        <taxon>Vertebrata</taxon>
        <taxon>Euteleostomi</taxon>
        <taxon>Actinopterygii</taxon>
        <taxon>Neopterygii</taxon>
        <taxon>Teleostei</taxon>
        <taxon>Anguilliformes</taxon>
        <taxon>Anguillidae</taxon>
        <taxon>Anguilla</taxon>
    </lineage>
</organism>